<gene>
    <name evidence="3" type="ORF">GCM10011355_27480</name>
</gene>
<reference evidence="3" key="2">
    <citation type="submission" date="2020-09" db="EMBL/GenBank/DDBJ databases">
        <authorList>
            <person name="Sun Q."/>
            <person name="Zhou Y."/>
        </authorList>
    </citation>
    <scope>NUCLEOTIDE SEQUENCE</scope>
    <source>
        <strain evidence="3">CGMCC 1.14984</strain>
    </source>
</reference>
<dbReference type="Pfam" id="PF07282">
    <property type="entry name" value="Cas12f1-like_TNB"/>
    <property type="match status" value="1"/>
</dbReference>
<accession>A0A8J3A5A1</accession>
<comment type="caution">
    <text evidence="3">The sequence shown here is derived from an EMBL/GenBank/DDBJ whole genome shotgun (WGS) entry which is preliminary data.</text>
</comment>
<dbReference type="AlphaFoldDB" id="A0A8J3A5A1"/>
<dbReference type="EMBL" id="BMGZ01000003">
    <property type="protein sequence ID" value="GGI00066.1"/>
    <property type="molecule type" value="Genomic_DNA"/>
</dbReference>
<dbReference type="Proteomes" id="UP000621856">
    <property type="component" value="Unassembled WGS sequence"/>
</dbReference>
<protein>
    <recommendedName>
        <fullName evidence="2">Cas12f1-like TNB domain-containing protein</fullName>
    </recommendedName>
</protein>
<proteinExistence type="predicted"/>
<dbReference type="GO" id="GO:0003677">
    <property type="term" value="F:DNA binding"/>
    <property type="evidence" value="ECO:0007669"/>
    <property type="project" value="UniProtKB-KW"/>
</dbReference>
<evidence type="ECO:0000313" key="3">
    <source>
        <dbReference type="EMBL" id="GGI00066.1"/>
    </source>
</evidence>
<evidence type="ECO:0000259" key="2">
    <source>
        <dbReference type="Pfam" id="PF07282"/>
    </source>
</evidence>
<sequence length="93" mass="10242">MDAGWALFRDMLRYKAARRRAVYVDVDERYTSQMCSGCGVVPDSSPKGMGALGMRRWDCCECGASHDRDVNAAKNILRAGLECQPPAEEILAA</sequence>
<name>A0A8J3A5A1_9PROT</name>
<evidence type="ECO:0000256" key="1">
    <source>
        <dbReference type="ARBA" id="ARBA00023125"/>
    </source>
</evidence>
<evidence type="ECO:0000313" key="4">
    <source>
        <dbReference type="Proteomes" id="UP000621856"/>
    </source>
</evidence>
<dbReference type="InterPro" id="IPR010095">
    <property type="entry name" value="Cas12f1-like_TNB"/>
</dbReference>
<reference evidence="3" key="1">
    <citation type="journal article" date="2014" name="Int. J. Syst. Evol. Microbiol.">
        <title>Complete genome sequence of Corynebacterium casei LMG S-19264T (=DSM 44701T), isolated from a smear-ripened cheese.</title>
        <authorList>
            <consortium name="US DOE Joint Genome Institute (JGI-PGF)"/>
            <person name="Walter F."/>
            <person name="Albersmeier A."/>
            <person name="Kalinowski J."/>
            <person name="Ruckert C."/>
        </authorList>
    </citation>
    <scope>NUCLEOTIDE SEQUENCE</scope>
    <source>
        <strain evidence="3">CGMCC 1.14984</strain>
    </source>
</reference>
<feature type="domain" description="Cas12f1-like TNB" evidence="2">
    <location>
        <begin position="5"/>
        <end position="76"/>
    </location>
</feature>
<organism evidence="3 4">
    <name type="scientific">Aquisalinus luteolus</name>
    <dbReference type="NCBI Taxonomy" id="1566827"/>
    <lineage>
        <taxon>Bacteria</taxon>
        <taxon>Pseudomonadati</taxon>
        <taxon>Pseudomonadota</taxon>
        <taxon>Alphaproteobacteria</taxon>
        <taxon>Parvularculales</taxon>
        <taxon>Parvularculaceae</taxon>
        <taxon>Aquisalinus</taxon>
    </lineage>
</organism>
<keyword evidence="1" id="KW-0238">DNA-binding</keyword>